<feature type="domain" description="Cytochrome c" evidence="7">
    <location>
        <begin position="55"/>
        <end position="129"/>
    </location>
</feature>
<feature type="signal peptide" evidence="6">
    <location>
        <begin position="1"/>
        <end position="18"/>
    </location>
</feature>
<dbReference type="PANTHER" id="PTHR40942">
    <property type="match status" value="1"/>
</dbReference>
<keyword evidence="4" id="KW-0249">Electron transport</keyword>
<dbReference type="AlphaFoldDB" id="A0A7X8TTD2"/>
<dbReference type="Proteomes" id="UP000535589">
    <property type="component" value="Unassembled WGS sequence"/>
</dbReference>
<evidence type="ECO:0000256" key="4">
    <source>
        <dbReference type="ARBA" id="ARBA00022982"/>
    </source>
</evidence>
<dbReference type="EMBL" id="JABAIK010000021">
    <property type="protein sequence ID" value="NLS14433.1"/>
    <property type="molecule type" value="Genomic_DNA"/>
</dbReference>
<reference evidence="8 9" key="1">
    <citation type="submission" date="2020-04" db="EMBL/GenBank/DDBJ databases">
        <title>Vibrio sp. SM6, a novel species isolated from seawater.</title>
        <authorList>
            <person name="Wang X."/>
        </authorList>
    </citation>
    <scope>NUCLEOTIDE SEQUENCE [LARGE SCALE GENOMIC DNA]</scope>
    <source>
        <strain evidence="8 9">SM6</strain>
    </source>
</reference>
<keyword evidence="1" id="KW-0813">Transport</keyword>
<dbReference type="InterPro" id="IPR036909">
    <property type="entry name" value="Cyt_c-like_dom_sf"/>
</dbReference>
<feature type="chain" id="PRO_5031302710" evidence="6">
    <location>
        <begin position="19"/>
        <end position="133"/>
    </location>
</feature>
<dbReference type="PANTHER" id="PTHR40942:SF4">
    <property type="entry name" value="CYTOCHROME C5"/>
    <property type="match status" value="1"/>
</dbReference>
<dbReference type="InterPro" id="IPR002323">
    <property type="entry name" value="Cyt_CIE"/>
</dbReference>
<evidence type="ECO:0000256" key="3">
    <source>
        <dbReference type="ARBA" id="ARBA00022723"/>
    </source>
</evidence>
<keyword evidence="5" id="KW-0408">Iron</keyword>
<organism evidence="8 9">
    <name type="scientific">Vibrio agarilyticus</name>
    <dbReference type="NCBI Taxonomy" id="2726741"/>
    <lineage>
        <taxon>Bacteria</taxon>
        <taxon>Pseudomonadati</taxon>
        <taxon>Pseudomonadota</taxon>
        <taxon>Gammaproteobacteria</taxon>
        <taxon>Vibrionales</taxon>
        <taxon>Vibrionaceae</taxon>
        <taxon>Vibrio</taxon>
    </lineage>
</organism>
<evidence type="ECO:0000259" key="7">
    <source>
        <dbReference type="Pfam" id="PF13442"/>
    </source>
</evidence>
<dbReference type="GO" id="GO:0009055">
    <property type="term" value="F:electron transfer activity"/>
    <property type="evidence" value="ECO:0007669"/>
    <property type="project" value="InterPro"/>
</dbReference>
<evidence type="ECO:0000256" key="5">
    <source>
        <dbReference type="ARBA" id="ARBA00023004"/>
    </source>
</evidence>
<dbReference type="GO" id="GO:0020037">
    <property type="term" value="F:heme binding"/>
    <property type="evidence" value="ECO:0007669"/>
    <property type="project" value="InterPro"/>
</dbReference>
<dbReference type="Gene3D" id="1.10.760.10">
    <property type="entry name" value="Cytochrome c-like domain"/>
    <property type="match status" value="1"/>
</dbReference>
<comment type="caution">
    <text evidence="8">The sequence shown here is derived from an EMBL/GenBank/DDBJ whole genome shotgun (WGS) entry which is preliminary data.</text>
</comment>
<dbReference type="InterPro" id="IPR009056">
    <property type="entry name" value="Cyt_c-like_dom"/>
</dbReference>
<keyword evidence="6" id="KW-0732">Signal</keyword>
<accession>A0A7X8TTD2</accession>
<dbReference type="RefSeq" id="WP_168837577.1">
    <property type="nucleotide sequence ID" value="NZ_JABAIK010000021.1"/>
</dbReference>
<name>A0A7X8TTD2_9VIBR</name>
<protein>
    <submittedName>
        <fullName evidence="8">Cytochrome c5 family protein</fullName>
    </submittedName>
</protein>
<keyword evidence="2" id="KW-0349">Heme</keyword>
<evidence type="ECO:0000256" key="2">
    <source>
        <dbReference type="ARBA" id="ARBA00022617"/>
    </source>
</evidence>
<evidence type="ECO:0000313" key="9">
    <source>
        <dbReference type="Proteomes" id="UP000535589"/>
    </source>
</evidence>
<sequence>MIALSVGLIIFAPLNALAAKISEEQYQAIEARIKPVGNVYLAGEEAVVVAVPTGPRDGVAVYNTYCMACHSTGVSGAPISGDSDAWAPRIAQGQAVMLEHALTGFNAMPAKGTCMDCSDDEIQAAIDHMLAGL</sequence>
<keyword evidence="9" id="KW-1185">Reference proteome</keyword>
<proteinExistence type="predicted"/>
<evidence type="ECO:0000256" key="6">
    <source>
        <dbReference type="SAM" id="SignalP"/>
    </source>
</evidence>
<gene>
    <name evidence="8" type="ORF">HGP28_16280</name>
</gene>
<evidence type="ECO:0000313" key="8">
    <source>
        <dbReference type="EMBL" id="NLS14433.1"/>
    </source>
</evidence>
<dbReference type="PRINTS" id="PR00607">
    <property type="entry name" value="CYTCHROMECIE"/>
</dbReference>
<dbReference type="GO" id="GO:0005506">
    <property type="term" value="F:iron ion binding"/>
    <property type="evidence" value="ECO:0007669"/>
    <property type="project" value="InterPro"/>
</dbReference>
<keyword evidence="3" id="KW-0479">Metal-binding</keyword>
<dbReference type="Pfam" id="PF13442">
    <property type="entry name" value="Cytochrome_CBB3"/>
    <property type="match status" value="1"/>
</dbReference>
<evidence type="ECO:0000256" key="1">
    <source>
        <dbReference type="ARBA" id="ARBA00022448"/>
    </source>
</evidence>
<dbReference type="SUPFAM" id="SSF46626">
    <property type="entry name" value="Cytochrome c"/>
    <property type="match status" value="1"/>
</dbReference>